<dbReference type="Proteomes" id="UP000264310">
    <property type="component" value="Unassembled WGS sequence"/>
</dbReference>
<name>A0A371XAL2_9HYPH</name>
<dbReference type="OrthoDB" id="7908121at2"/>
<evidence type="ECO:0000256" key="2">
    <source>
        <dbReference type="SAM" id="MobiDB-lite"/>
    </source>
</evidence>
<dbReference type="SUPFAM" id="SSF58113">
    <property type="entry name" value="Apolipoprotein A-I"/>
    <property type="match status" value="1"/>
</dbReference>
<feature type="compositionally biased region" description="Low complexity" evidence="2">
    <location>
        <begin position="1"/>
        <end position="44"/>
    </location>
</feature>
<dbReference type="EMBL" id="QURL01000001">
    <property type="protein sequence ID" value="RFC66277.1"/>
    <property type="molecule type" value="Genomic_DNA"/>
</dbReference>
<feature type="region of interest" description="Disordered" evidence="2">
    <location>
        <begin position="1"/>
        <end position="52"/>
    </location>
</feature>
<accession>A0A371XAL2</accession>
<dbReference type="RefSeq" id="WP_116681528.1">
    <property type="nucleotide sequence ID" value="NZ_QURL01000001.1"/>
</dbReference>
<reference evidence="3 4" key="1">
    <citation type="submission" date="2018-08" db="EMBL/GenBank/DDBJ databases">
        <title>Fulvimarina sp. 85, whole genome shotgun sequence.</title>
        <authorList>
            <person name="Tuo L."/>
        </authorList>
    </citation>
    <scope>NUCLEOTIDE SEQUENCE [LARGE SCALE GENOMIC DNA]</scope>
    <source>
        <strain evidence="3 4">85</strain>
    </source>
</reference>
<keyword evidence="4" id="KW-1185">Reference proteome</keyword>
<evidence type="ECO:0000313" key="4">
    <source>
        <dbReference type="Proteomes" id="UP000264310"/>
    </source>
</evidence>
<evidence type="ECO:0000313" key="3">
    <source>
        <dbReference type="EMBL" id="RFC66277.1"/>
    </source>
</evidence>
<protein>
    <submittedName>
        <fullName evidence="3">DUF883 family protein</fullName>
    </submittedName>
</protein>
<organism evidence="3 4">
    <name type="scientific">Fulvimarina endophytica</name>
    <dbReference type="NCBI Taxonomy" id="2293836"/>
    <lineage>
        <taxon>Bacteria</taxon>
        <taxon>Pseudomonadati</taxon>
        <taxon>Pseudomonadota</taxon>
        <taxon>Alphaproteobacteria</taxon>
        <taxon>Hyphomicrobiales</taxon>
        <taxon>Aurantimonadaceae</taxon>
        <taxon>Fulvimarina</taxon>
    </lineage>
</organism>
<comment type="caution">
    <text evidence="3">The sequence shown here is derived from an EMBL/GenBank/DDBJ whole genome shotgun (WGS) entry which is preliminary data.</text>
</comment>
<proteinExistence type="predicted"/>
<dbReference type="AlphaFoldDB" id="A0A371XAL2"/>
<gene>
    <name evidence="3" type="ORF">DYI37_02165</name>
</gene>
<keyword evidence="1" id="KW-0175">Coiled coil</keyword>
<sequence length="142" mass="14846">MASDNPSSSNFGTGSSAGSTSSSTTGGTTSPGSSFSGSSATGSTAKRGDREELEAQIAKLREDVSGVAESLRAMATNRSNDARGQASAMANEYKAKGERYLQQAQEAADDLEEQLSDRVREEPIKSVLIAAAIGYLYARIFH</sequence>
<feature type="coiled-coil region" evidence="1">
    <location>
        <begin position="94"/>
        <end position="121"/>
    </location>
</feature>
<evidence type="ECO:0000256" key="1">
    <source>
        <dbReference type="SAM" id="Coils"/>
    </source>
</evidence>